<evidence type="ECO:0000313" key="3">
    <source>
        <dbReference type="Proteomes" id="UP000711995"/>
    </source>
</evidence>
<keyword evidence="3" id="KW-1185">Reference proteome</keyword>
<feature type="transmembrane region" description="Helical" evidence="1">
    <location>
        <begin position="47"/>
        <end position="65"/>
    </location>
</feature>
<gene>
    <name evidence="2" type="ORF">HCT14_05395</name>
</gene>
<evidence type="ECO:0000256" key="1">
    <source>
        <dbReference type="SAM" id="Phobius"/>
    </source>
</evidence>
<organism evidence="2 3">
    <name type="scientific">Entomospira entomophila</name>
    <dbReference type="NCBI Taxonomy" id="2719988"/>
    <lineage>
        <taxon>Bacteria</taxon>
        <taxon>Pseudomonadati</taxon>
        <taxon>Spirochaetota</taxon>
        <taxon>Spirochaetia</taxon>
        <taxon>Spirochaetales</taxon>
        <taxon>Spirochaetaceae</taxon>
        <taxon>Entomospira</taxon>
    </lineage>
</organism>
<sequence>MSKYRRPETDGLDEGFFRHYRPTKNYYSNATDKHSIKSIRKKTNRATFFNIIIILILFLGAQFLFQAQGSKKTKHVTTSGSIFTQTPDLSSYHINASYLNQIADIQLHITPINSNIEEVQYPIDIALQWQGAEQPFITYRILDDALWDSALNTFIIRHKEPALLNAKLIVSIYEQSHVTVLSAIVARKES</sequence>
<dbReference type="RefSeq" id="WP_167700524.1">
    <property type="nucleotide sequence ID" value="NZ_CP118174.1"/>
</dbReference>
<comment type="caution">
    <text evidence="2">The sequence shown here is derived from an EMBL/GenBank/DDBJ whole genome shotgun (WGS) entry which is preliminary data.</text>
</comment>
<dbReference type="EMBL" id="JAATLJ010000001">
    <property type="protein sequence ID" value="NIZ40937.1"/>
    <property type="molecule type" value="Genomic_DNA"/>
</dbReference>
<keyword evidence="1" id="KW-1133">Transmembrane helix</keyword>
<protein>
    <submittedName>
        <fullName evidence="2">Uncharacterized protein</fullName>
    </submittedName>
</protein>
<accession>A0A968KT08</accession>
<dbReference type="Proteomes" id="UP000711995">
    <property type="component" value="Unassembled WGS sequence"/>
</dbReference>
<dbReference type="AlphaFoldDB" id="A0A968KT08"/>
<proteinExistence type="predicted"/>
<reference evidence="2 3" key="1">
    <citation type="submission" date="2020-03" db="EMBL/GenBank/DDBJ databases">
        <title>Spirochaetal bacteria isolated from arthropods constitute a novel genus Entomospira genus novum within the order Spirochaetales.</title>
        <authorList>
            <person name="Grana-Miraglia L."/>
            <person name="Sikutova S."/>
            <person name="Fingerle V."/>
            <person name="Sing A."/>
            <person name="Castillo-Ramirez S."/>
            <person name="Margos G."/>
            <person name="Rudolf I."/>
        </authorList>
    </citation>
    <scope>NUCLEOTIDE SEQUENCE [LARGE SCALE GENOMIC DNA]</scope>
    <source>
        <strain evidence="2 3">BR193</strain>
    </source>
</reference>
<evidence type="ECO:0000313" key="2">
    <source>
        <dbReference type="EMBL" id="NIZ40937.1"/>
    </source>
</evidence>
<keyword evidence="1" id="KW-0472">Membrane</keyword>
<name>A0A968KT08_9SPIO</name>
<keyword evidence="1" id="KW-0812">Transmembrane</keyword>